<dbReference type="EMBL" id="JBHMFI010000001">
    <property type="protein sequence ID" value="MFB9073663.1"/>
    <property type="molecule type" value="Genomic_DNA"/>
</dbReference>
<protein>
    <submittedName>
        <fullName evidence="2">Uncharacterized protein</fullName>
    </submittedName>
</protein>
<accession>A0ABV5G5C8</accession>
<organism evidence="2 3">
    <name type="scientific">Citricoccus parietis</name>
    <dbReference type="NCBI Taxonomy" id="592307"/>
    <lineage>
        <taxon>Bacteria</taxon>
        <taxon>Bacillati</taxon>
        <taxon>Actinomycetota</taxon>
        <taxon>Actinomycetes</taxon>
        <taxon>Micrococcales</taxon>
        <taxon>Micrococcaceae</taxon>
        <taxon>Citricoccus</taxon>
    </lineage>
</organism>
<keyword evidence="3" id="KW-1185">Reference proteome</keyword>
<evidence type="ECO:0000313" key="2">
    <source>
        <dbReference type="EMBL" id="MFB9073663.1"/>
    </source>
</evidence>
<feature type="compositionally biased region" description="Basic and acidic residues" evidence="1">
    <location>
        <begin position="66"/>
        <end position="78"/>
    </location>
</feature>
<evidence type="ECO:0000256" key="1">
    <source>
        <dbReference type="SAM" id="MobiDB-lite"/>
    </source>
</evidence>
<feature type="region of interest" description="Disordered" evidence="1">
    <location>
        <begin position="48"/>
        <end position="78"/>
    </location>
</feature>
<sequence>MTAWTPSAGPCRLRGMASGGGSALRFRFMESAREKFFRCDLRHIYGHKTSQRSNGGPVATRVNLKGPHETVHTDRTVE</sequence>
<gene>
    <name evidence="2" type="ORF">ACFFX0_21655</name>
</gene>
<dbReference type="Proteomes" id="UP001589575">
    <property type="component" value="Unassembled WGS sequence"/>
</dbReference>
<proteinExistence type="predicted"/>
<evidence type="ECO:0000313" key="3">
    <source>
        <dbReference type="Proteomes" id="UP001589575"/>
    </source>
</evidence>
<name>A0ABV5G5C8_9MICC</name>
<comment type="caution">
    <text evidence="2">The sequence shown here is derived from an EMBL/GenBank/DDBJ whole genome shotgun (WGS) entry which is preliminary data.</text>
</comment>
<reference evidence="2 3" key="1">
    <citation type="submission" date="2024-09" db="EMBL/GenBank/DDBJ databases">
        <authorList>
            <person name="Sun Q."/>
            <person name="Mori K."/>
        </authorList>
    </citation>
    <scope>NUCLEOTIDE SEQUENCE [LARGE SCALE GENOMIC DNA]</scope>
    <source>
        <strain evidence="2 3">CCM 7609</strain>
    </source>
</reference>